<sequence length="210" mass="24323">FSNIVYGDPFESGLSLFSYQDTFSIKYFSTFKLIFSPIRGILAWSPLVIFSLIGLAWGSKRLNIIKQISIYTLVSTLFILMFYSFWNNWWAGYSLGNRFFIVLYPVFAFGLANFINYMRLKGLKWIAMFIICIGILFSLTLTLGFVTYDNSNKNDPYYVKFKEPNIPTNYPNLLSEQYDVLDMYKAGVTNLTINPLEIEFNDGGRSLIQF</sequence>
<feature type="transmembrane region" description="Helical" evidence="1">
    <location>
        <begin position="34"/>
        <end position="56"/>
    </location>
</feature>
<feature type="transmembrane region" description="Helical" evidence="1">
    <location>
        <begin position="98"/>
        <end position="118"/>
    </location>
</feature>
<keyword evidence="1" id="KW-0472">Membrane</keyword>
<proteinExistence type="predicted"/>
<keyword evidence="1" id="KW-0812">Transmembrane</keyword>
<gene>
    <name evidence="2" type="ORF">KC678_04755</name>
</gene>
<dbReference type="EMBL" id="JAGQLJ010000130">
    <property type="protein sequence ID" value="MCA9381550.1"/>
    <property type="molecule type" value="Genomic_DNA"/>
</dbReference>
<feature type="transmembrane region" description="Helical" evidence="1">
    <location>
        <begin position="68"/>
        <end position="86"/>
    </location>
</feature>
<name>A0A955L287_9BACT</name>
<dbReference type="Proteomes" id="UP000775877">
    <property type="component" value="Unassembled WGS sequence"/>
</dbReference>
<reference evidence="2" key="1">
    <citation type="submission" date="2020-04" db="EMBL/GenBank/DDBJ databases">
        <authorList>
            <person name="Zhang T."/>
        </authorList>
    </citation>
    <scope>NUCLEOTIDE SEQUENCE</scope>
    <source>
        <strain evidence="2">HKST-UBA13</strain>
    </source>
</reference>
<organism evidence="2 3">
    <name type="scientific">Candidatus Dojkabacteria bacterium</name>
    <dbReference type="NCBI Taxonomy" id="2099670"/>
    <lineage>
        <taxon>Bacteria</taxon>
        <taxon>Candidatus Dojkabacteria</taxon>
    </lineage>
</organism>
<evidence type="ECO:0000313" key="2">
    <source>
        <dbReference type="EMBL" id="MCA9381550.1"/>
    </source>
</evidence>
<feature type="non-terminal residue" evidence="2">
    <location>
        <position position="1"/>
    </location>
</feature>
<reference evidence="2" key="2">
    <citation type="journal article" date="2021" name="Microbiome">
        <title>Successional dynamics and alternative stable states in a saline activated sludge microbial community over 9 years.</title>
        <authorList>
            <person name="Wang Y."/>
            <person name="Ye J."/>
            <person name="Ju F."/>
            <person name="Liu L."/>
            <person name="Boyd J.A."/>
            <person name="Deng Y."/>
            <person name="Parks D.H."/>
            <person name="Jiang X."/>
            <person name="Yin X."/>
            <person name="Woodcroft B.J."/>
            <person name="Tyson G.W."/>
            <person name="Hugenholtz P."/>
            <person name="Polz M.F."/>
            <person name="Zhang T."/>
        </authorList>
    </citation>
    <scope>NUCLEOTIDE SEQUENCE</scope>
    <source>
        <strain evidence="2">HKST-UBA13</strain>
    </source>
</reference>
<evidence type="ECO:0000256" key="1">
    <source>
        <dbReference type="SAM" id="Phobius"/>
    </source>
</evidence>
<feature type="transmembrane region" description="Helical" evidence="1">
    <location>
        <begin position="125"/>
        <end position="148"/>
    </location>
</feature>
<comment type="caution">
    <text evidence="2">The sequence shown here is derived from an EMBL/GenBank/DDBJ whole genome shotgun (WGS) entry which is preliminary data.</text>
</comment>
<accession>A0A955L287</accession>
<evidence type="ECO:0000313" key="3">
    <source>
        <dbReference type="Proteomes" id="UP000775877"/>
    </source>
</evidence>
<protein>
    <recommendedName>
        <fullName evidence="4">Glycosyltransferase RgtA/B/C/D-like domain-containing protein</fullName>
    </recommendedName>
</protein>
<keyword evidence="1" id="KW-1133">Transmembrane helix</keyword>
<evidence type="ECO:0008006" key="4">
    <source>
        <dbReference type="Google" id="ProtNLM"/>
    </source>
</evidence>
<dbReference type="AlphaFoldDB" id="A0A955L287"/>